<dbReference type="AlphaFoldDB" id="A0A182D489"/>
<gene>
    <name evidence="1" type="ORF">BV133_2390</name>
</gene>
<sequence length="62" mass="6960">MWRPPVHLIVTPEPRAWQSRPWFVALGSRAGLVRSARNSRTVEFGPSWNWNLGMSNRASGAG</sequence>
<accession>A0A182D489</accession>
<dbReference type="EMBL" id="AP014854">
    <property type="protein sequence ID" value="BAR99983.1"/>
    <property type="molecule type" value="Genomic_DNA"/>
</dbReference>
<reference evidence="1" key="1">
    <citation type="journal article" date="2015" name="Genome Announc.">
        <title>Complete Genome Sequence of the Bacteriochlorophyll b-Producing Photosynthetic Bacterium Blastochloris viridis.</title>
        <authorList>
            <person name="Tsukatani Y."/>
            <person name="Hirose Y."/>
            <person name="Harada J."/>
            <person name="Misawa N."/>
            <person name="Mori K."/>
            <person name="Inoue K."/>
            <person name="Tamiaki H."/>
        </authorList>
    </citation>
    <scope>NUCLEOTIDE SEQUENCE [LARGE SCALE GENOMIC DNA]</scope>
    <source>
        <strain evidence="1">DSM 133</strain>
    </source>
</reference>
<protein>
    <submittedName>
        <fullName evidence="1">Uncharacterized protein</fullName>
    </submittedName>
</protein>
<name>A0A182D489_BLAVI</name>
<evidence type="ECO:0000313" key="1">
    <source>
        <dbReference type="EMBL" id="BAR99983.1"/>
    </source>
</evidence>
<organism evidence="1">
    <name type="scientific">Blastochloris viridis</name>
    <name type="common">Rhodopseudomonas viridis</name>
    <dbReference type="NCBI Taxonomy" id="1079"/>
    <lineage>
        <taxon>Bacteria</taxon>
        <taxon>Pseudomonadati</taxon>
        <taxon>Pseudomonadota</taxon>
        <taxon>Alphaproteobacteria</taxon>
        <taxon>Hyphomicrobiales</taxon>
        <taxon>Blastochloridaceae</taxon>
        <taxon>Blastochloris</taxon>
    </lineage>
</organism>
<proteinExistence type="predicted"/>